<reference evidence="2 3" key="1">
    <citation type="submission" date="2015-11" db="EMBL/GenBank/DDBJ databases">
        <title>The limits of bacterial species coexistence and the symbiotic plasmid transference in sympatric Rhizobium populations.</title>
        <authorList>
            <person name="Perez-Carrascal O.M."/>
            <person name="VanInsberghe D."/>
            <person name="Juarez S."/>
            <person name="Polz M.F."/>
            <person name="Vinuesa P."/>
            <person name="Gonzalez V."/>
        </authorList>
    </citation>
    <scope>NUCLEOTIDE SEQUENCE [LARGE SCALE GENOMIC DNA]</scope>
    <source>
        <strain evidence="2 3">N771</strain>
        <plasmid evidence="2 3">pRphaN771e</plasmid>
    </source>
</reference>
<protein>
    <submittedName>
        <fullName evidence="2">Peptidase S9 prolyl oligopeptidase domain-containing protein</fullName>
    </submittedName>
</protein>
<evidence type="ECO:0000313" key="3">
    <source>
        <dbReference type="Proteomes" id="UP000078551"/>
    </source>
</evidence>
<dbReference type="PANTHER" id="PTHR42881">
    <property type="entry name" value="PROLYL ENDOPEPTIDASE"/>
    <property type="match status" value="1"/>
</dbReference>
<proteinExistence type="predicted"/>
<dbReference type="PANTHER" id="PTHR42881:SF2">
    <property type="entry name" value="PROLYL ENDOPEPTIDASE"/>
    <property type="match status" value="1"/>
</dbReference>
<keyword evidence="3" id="KW-1185">Reference proteome</keyword>
<organism evidence="2 3">
    <name type="scientific">Rhizobium phaseoli</name>
    <dbReference type="NCBI Taxonomy" id="396"/>
    <lineage>
        <taxon>Bacteria</taxon>
        <taxon>Pseudomonadati</taxon>
        <taxon>Pseudomonadota</taxon>
        <taxon>Alphaproteobacteria</taxon>
        <taxon>Hyphomicrobiales</taxon>
        <taxon>Rhizobiaceae</taxon>
        <taxon>Rhizobium/Agrobacterium group</taxon>
        <taxon>Rhizobium</taxon>
    </lineage>
</organism>
<feature type="domain" description="Peptidase S9 prolyl oligopeptidase catalytic" evidence="1">
    <location>
        <begin position="2"/>
        <end position="71"/>
    </location>
</feature>
<evidence type="ECO:0000313" key="2">
    <source>
        <dbReference type="EMBL" id="ANL89001.1"/>
    </source>
</evidence>
<dbReference type="InterPro" id="IPR001375">
    <property type="entry name" value="Peptidase_S9_cat"/>
</dbReference>
<sequence length="75" mass="8111">MAILVTTADADNRVVPARSFKYLAVLQAADLGPRARLLRVDSRAGYGTGKPITKVIEEATDMLAFAGRWTGLEFS</sequence>
<dbReference type="InterPro" id="IPR029058">
    <property type="entry name" value="AB_hydrolase_fold"/>
</dbReference>
<gene>
    <name evidence="2" type="ORF">AMC81_PE00757</name>
</gene>
<keyword evidence="2" id="KW-0614">Plasmid</keyword>
<dbReference type="Proteomes" id="UP000078551">
    <property type="component" value="Plasmid pRphaN771e"/>
</dbReference>
<name>A0ABM6CKV7_9HYPH</name>
<accession>A0ABM6CKV7</accession>
<dbReference type="Pfam" id="PF00326">
    <property type="entry name" value="Peptidase_S9"/>
    <property type="match status" value="1"/>
</dbReference>
<dbReference type="InterPro" id="IPR051167">
    <property type="entry name" value="Prolyl_oligopep/macrocyclase"/>
</dbReference>
<dbReference type="EMBL" id="CP013573">
    <property type="protein sequence ID" value="ANL89001.1"/>
    <property type="molecule type" value="Genomic_DNA"/>
</dbReference>
<evidence type="ECO:0000259" key="1">
    <source>
        <dbReference type="Pfam" id="PF00326"/>
    </source>
</evidence>
<geneLocation type="plasmid" evidence="2 3">
    <name>pRphaN771e</name>
</geneLocation>
<dbReference type="Gene3D" id="3.40.50.1820">
    <property type="entry name" value="alpha/beta hydrolase"/>
    <property type="match status" value="1"/>
</dbReference>